<keyword evidence="3" id="KW-1185">Reference proteome</keyword>
<protein>
    <submittedName>
        <fullName evidence="2">Uncharacterized protein</fullName>
    </submittedName>
</protein>
<gene>
    <name evidence="2" type="ORF">OC842_004334</name>
</gene>
<reference evidence="2" key="1">
    <citation type="journal article" date="2023" name="PhytoFront">
        <title>Draft Genome Resources of Seven Strains of Tilletia horrida, Causal Agent of Kernel Smut of Rice.</title>
        <authorList>
            <person name="Khanal S."/>
            <person name="Antony Babu S."/>
            <person name="Zhou X.G."/>
        </authorList>
    </citation>
    <scope>NUCLEOTIDE SEQUENCE</scope>
    <source>
        <strain evidence="2">TX3</strain>
    </source>
</reference>
<evidence type="ECO:0000256" key="1">
    <source>
        <dbReference type="SAM" id="MobiDB-lite"/>
    </source>
</evidence>
<accession>A0AAN6GCF4</accession>
<dbReference type="EMBL" id="JAPDMQ010000252">
    <property type="protein sequence ID" value="KAK0529115.1"/>
    <property type="molecule type" value="Genomic_DNA"/>
</dbReference>
<comment type="caution">
    <text evidence="2">The sequence shown here is derived from an EMBL/GenBank/DDBJ whole genome shotgun (WGS) entry which is preliminary data.</text>
</comment>
<dbReference type="Proteomes" id="UP001176521">
    <property type="component" value="Unassembled WGS sequence"/>
</dbReference>
<sequence length="138" mass="15360">MSAKELCAKPRSSPRPSIPPSRSSTATRTTRPSKFNMSIRFMDATFAHINPKLSPAFARGSPCCRPAECSVIIVQGLVGIDKLLAKRWLDARARAQLVTLGLAFLRVWRIMAMHETTTESDSRDRPWTAISIVLHNAR</sequence>
<evidence type="ECO:0000313" key="3">
    <source>
        <dbReference type="Proteomes" id="UP001176521"/>
    </source>
</evidence>
<feature type="region of interest" description="Disordered" evidence="1">
    <location>
        <begin position="1"/>
        <end position="30"/>
    </location>
</feature>
<name>A0AAN6GCF4_9BASI</name>
<dbReference type="AlphaFoldDB" id="A0AAN6GCF4"/>
<feature type="compositionally biased region" description="Low complexity" evidence="1">
    <location>
        <begin position="10"/>
        <end position="30"/>
    </location>
</feature>
<evidence type="ECO:0000313" key="2">
    <source>
        <dbReference type="EMBL" id="KAK0529115.1"/>
    </source>
</evidence>
<organism evidence="2 3">
    <name type="scientific">Tilletia horrida</name>
    <dbReference type="NCBI Taxonomy" id="155126"/>
    <lineage>
        <taxon>Eukaryota</taxon>
        <taxon>Fungi</taxon>
        <taxon>Dikarya</taxon>
        <taxon>Basidiomycota</taxon>
        <taxon>Ustilaginomycotina</taxon>
        <taxon>Exobasidiomycetes</taxon>
        <taxon>Tilletiales</taxon>
        <taxon>Tilletiaceae</taxon>
        <taxon>Tilletia</taxon>
    </lineage>
</organism>
<proteinExistence type="predicted"/>